<keyword evidence="3" id="KW-1185">Reference proteome</keyword>
<sequence length="161" mass="17878">MCFIGGEVNPPHCIEHLRRIEDAAPDEADSHVPGGKTTSEKDSREVHDTLQQREKEMRVGTRDTHWRKDSSFRFAHYGGSTDPSASPVVPSESSFEVTAVPQQLRSDPPQKDAQCGTTEGCSMLYDRSPGSEEGTNNSGERHDRIQGMNTNCHSTLTNKFF</sequence>
<organism evidence="2 3">
    <name type="scientific">Salvia divinorum</name>
    <name type="common">Maria pastora</name>
    <name type="synonym">Diviner's sage</name>
    <dbReference type="NCBI Taxonomy" id="28513"/>
    <lineage>
        <taxon>Eukaryota</taxon>
        <taxon>Viridiplantae</taxon>
        <taxon>Streptophyta</taxon>
        <taxon>Embryophyta</taxon>
        <taxon>Tracheophyta</taxon>
        <taxon>Spermatophyta</taxon>
        <taxon>Magnoliopsida</taxon>
        <taxon>eudicotyledons</taxon>
        <taxon>Gunneridae</taxon>
        <taxon>Pentapetalae</taxon>
        <taxon>asterids</taxon>
        <taxon>lamiids</taxon>
        <taxon>Lamiales</taxon>
        <taxon>Lamiaceae</taxon>
        <taxon>Nepetoideae</taxon>
        <taxon>Mentheae</taxon>
        <taxon>Salviinae</taxon>
        <taxon>Salvia</taxon>
        <taxon>Salvia subgen. Calosphace</taxon>
    </lineage>
</organism>
<accession>A0ABD1HKF7</accession>
<feature type="region of interest" description="Disordered" evidence="1">
    <location>
        <begin position="24"/>
        <end position="64"/>
    </location>
</feature>
<name>A0ABD1HKF7_SALDI</name>
<evidence type="ECO:0000256" key="1">
    <source>
        <dbReference type="SAM" id="MobiDB-lite"/>
    </source>
</evidence>
<reference evidence="2 3" key="1">
    <citation type="submission" date="2024-06" db="EMBL/GenBank/DDBJ databases">
        <title>A chromosome level genome sequence of Diviner's sage (Salvia divinorum).</title>
        <authorList>
            <person name="Ford S.A."/>
            <person name="Ro D.-K."/>
            <person name="Ness R.W."/>
            <person name="Phillips M.A."/>
        </authorList>
    </citation>
    <scope>NUCLEOTIDE SEQUENCE [LARGE SCALE GENOMIC DNA]</scope>
    <source>
        <strain evidence="2">SAF-2024a</strain>
        <tissue evidence="2">Leaf</tissue>
    </source>
</reference>
<evidence type="ECO:0000313" key="3">
    <source>
        <dbReference type="Proteomes" id="UP001567538"/>
    </source>
</evidence>
<dbReference type="Proteomes" id="UP001567538">
    <property type="component" value="Unassembled WGS sequence"/>
</dbReference>
<evidence type="ECO:0000313" key="2">
    <source>
        <dbReference type="EMBL" id="KAL1556933.1"/>
    </source>
</evidence>
<dbReference type="AlphaFoldDB" id="A0ABD1HKF7"/>
<gene>
    <name evidence="2" type="ORF">AAHA92_12485</name>
</gene>
<protein>
    <submittedName>
        <fullName evidence="2">Uncharacterized protein</fullName>
    </submittedName>
</protein>
<feature type="region of interest" description="Disordered" evidence="1">
    <location>
        <begin position="101"/>
        <end position="149"/>
    </location>
</feature>
<feature type="compositionally biased region" description="Basic and acidic residues" evidence="1">
    <location>
        <begin position="38"/>
        <end position="64"/>
    </location>
</feature>
<proteinExistence type="predicted"/>
<comment type="caution">
    <text evidence="2">The sequence shown here is derived from an EMBL/GenBank/DDBJ whole genome shotgun (WGS) entry which is preliminary data.</text>
</comment>
<dbReference type="EMBL" id="JBEAFC010000005">
    <property type="protein sequence ID" value="KAL1556933.1"/>
    <property type="molecule type" value="Genomic_DNA"/>
</dbReference>